<dbReference type="OrthoDB" id="44171at2157"/>
<dbReference type="CDD" id="cd00371">
    <property type="entry name" value="HMA"/>
    <property type="match status" value="1"/>
</dbReference>
<gene>
    <name evidence="2" type="ORF">HZS54_21375</name>
</gene>
<dbReference type="EMBL" id="CP058909">
    <property type="protein sequence ID" value="QLH84032.1"/>
    <property type="molecule type" value="Genomic_DNA"/>
</dbReference>
<feature type="domain" description="HMA" evidence="1">
    <location>
        <begin position="2"/>
        <end position="66"/>
    </location>
</feature>
<dbReference type="InterPro" id="IPR036163">
    <property type="entry name" value="HMA_dom_sf"/>
</dbReference>
<protein>
    <submittedName>
        <fullName evidence="2">Heavy-metal-associated domain-containing protein</fullName>
    </submittedName>
</protein>
<evidence type="ECO:0000313" key="3">
    <source>
        <dbReference type="Proteomes" id="UP000509346"/>
    </source>
</evidence>
<organism evidence="2 3">
    <name type="scientific">Halosimplex pelagicum</name>
    <dbReference type="NCBI Taxonomy" id="869886"/>
    <lineage>
        <taxon>Archaea</taxon>
        <taxon>Methanobacteriati</taxon>
        <taxon>Methanobacteriota</taxon>
        <taxon>Stenosarchaea group</taxon>
        <taxon>Halobacteria</taxon>
        <taxon>Halobacteriales</taxon>
        <taxon>Haloarculaceae</taxon>
        <taxon>Halosimplex</taxon>
    </lineage>
</organism>
<dbReference type="SUPFAM" id="SSF55008">
    <property type="entry name" value="HMA, heavy metal-associated domain"/>
    <property type="match status" value="1"/>
</dbReference>
<proteinExistence type="predicted"/>
<reference evidence="2 3" key="1">
    <citation type="submission" date="2020-07" db="EMBL/GenBank/DDBJ databases">
        <title>Halosimplex litoreum sp. nov. and Halosimplex rubrum sp. nov., isolated from different salt environments.</title>
        <authorList>
            <person name="Cui H."/>
        </authorList>
    </citation>
    <scope>NUCLEOTIDE SEQUENCE [LARGE SCALE GENOMIC DNA]</scope>
    <source>
        <strain evidence="2 3">R2</strain>
    </source>
</reference>
<dbReference type="GO" id="GO:0046872">
    <property type="term" value="F:metal ion binding"/>
    <property type="evidence" value="ECO:0007669"/>
    <property type="project" value="InterPro"/>
</dbReference>
<dbReference type="PROSITE" id="PS50846">
    <property type="entry name" value="HMA_2"/>
    <property type="match status" value="1"/>
</dbReference>
<evidence type="ECO:0000259" key="1">
    <source>
        <dbReference type="PROSITE" id="PS50846"/>
    </source>
</evidence>
<dbReference type="AlphaFoldDB" id="A0A7D5TVG6"/>
<dbReference type="RefSeq" id="WP_179919130.1">
    <property type="nucleotide sequence ID" value="NZ_CP058909.1"/>
</dbReference>
<dbReference type="KEGG" id="hpel:HZS54_21375"/>
<name>A0A7D5TVG6_9EURY</name>
<sequence length="69" mass="7084">MPEHTIAVDGMTCANCERTVTSAVTCVAGVESVDADADAGTVSVECPEDVCPTVRDCIAGLGFDVPHED</sequence>
<evidence type="ECO:0000313" key="2">
    <source>
        <dbReference type="EMBL" id="QLH84032.1"/>
    </source>
</evidence>
<dbReference type="Gene3D" id="3.30.70.100">
    <property type="match status" value="1"/>
</dbReference>
<dbReference type="InterPro" id="IPR006121">
    <property type="entry name" value="HMA_dom"/>
</dbReference>
<keyword evidence="3" id="KW-1185">Reference proteome</keyword>
<dbReference type="GeneID" id="56085198"/>
<accession>A0A7D5TVG6</accession>
<dbReference type="Pfam" id="PF00403">
    <property type="entry name" value="HMA"/>
    <property type="match status" value="1"/>
</dbReference>
<dbReference type="Proteomes" id="UP000509346">
    <property type="component" value="Chromosome"/>
</dbReference>